<dbReference type="AlphaFoldDB" id="A0A7S7AD74"/>
<sequence>MSIANLKRRLEEKISVFSEPTHIQTKFVRPQRLMKTLSIIEHKLDDLENVQPLEEKIIKSVLKLEQHGFDGMTKRDWKNLAWSLSKKLPNYEEKLLFTPVGVRLIDYFNQLGIDQLQFVYFPLLYSYFAFEQHELENLPSKWIQLRKILDENKSSIFKASTRPKKWMTTLIDNSEVLTTEPTKKFVLEFLQDNDENRVANQLESLRIASVSWFWDDLIRSAIKSIKTMKEDEYFQIIPRFLVLLEKNKIYATDILAALLERYASTSQREKVHEVLKHLALDQWGNPQYESSAGWNNVNADTKKMVIQWFVRADLEAFFTLFSRTADVNRFNYWIKFIDKISFSQIYLGPEALYSQRHEHKSFRNLNKGRLKELIGSTPSNNAFLLKIDNVFVIDFSDTGNACFLFNEFPYIESSPKTHVKALKNYHHKGYIDKLGHIGNWGERFDQRLAELGIFANLRQMNKYQPNHKNRY</sequence>
<dbReference type="EMBL" id="CP048654">
    <property type="protein sequence ID" value="QOW41960.1"/>
    <property type="molecule type" value="Genomic_DNA"/>
</dbReference>
<dbReference type="Pfam" id="PF15611">
    <property type="entry name" value="EH_Signature"/>
    <property type="match status" value="1"/>
</dbReference>
<reference evidence="2 3" key="1">
    <citation type="submission" date="2020-02" db="EMBL/GenBank/DDBJ databases">
        <title>Tigecycline-resistant Acinetobacter species from pigs and migratory birds.</title>
        <authorList>
            <person name="Chen C."/>
            <person name="Sun J."/>
            <person name="Liao X.-P."/>
            <person name="Liu Y.-H."/>
        </authorList>
    </citation>
    <scope>NUCLEOTIDE SEQUENCE [LARGE SCALE GENOMIC DNA]</scope>
    <source>
        <strain evidence="2 3">C15_T</strain>
    </source>
</reference>
<name>A0A7S7AD74_9GAMM</name>
<dbReference type="RefSeq" id="WP_180191937.1">
    <property type="nucleotide sequence ID" value="NZ_CP048654.1"/>
</dbReference>
<protein>
    <recommendedName>
        <fullName evidence="1">Zorya protein ZorC EH domain-containing protein</fullName>
    </recommendedName>
</protein>
<feature type="domain" description="Zorya protein ZorC EH" evidence="1">
    <location>
        <begin position="115"/>
        <end position="411"/>
    </location>
</feature>
<proteinExistence type="predicted"/>
<gene>
    <name evidence="2" type="ORF">G0027_03275</name>
</gene>
<evidence type="ECO:0000313" key="3">
    <source>
        <dbReference type="Proteomes" id="UP000593812"/>
    </source>
</evidence>
<organism evidence="2 3">
    <name type="scientific">Acinetobacter indicus</name>
    <dbReference type="NCBI Taxonomy" id="756892"/>
    <lineage>
        <taxon>Bacteria</taxon>
        <taxon>Pseudomonadati</taxon>
        <taxon>Pseudomonadota</taxon>
        <taxon>Gammaproteobacteria</taxon>
        <taxon>Moraxellales</taxon>
        <taxon>Moraxellaceae</taxon>
        <taxon>Acinetobacter</taxon>
    </lineage>
</organism>
<dbReference type="InterPro" id="IPR028943">
    <property type="entry name" value="ZorC_EH_Signature_dom"/>
</dbReference>
<dbReference type="Proteomes" id="UP000593812">
    <property type="component" value="Chromosome"/>
</dbReference>
<evidence type="ECO:0000259" key="1">
    <source>
        <dbReference type="Pfam" id="PF15611"/>
    </source>
</evidence>
<accession>A0A7S7AD74</accession>
<evidence type="ECO:0000313" key="2">
    <source>
        <dbReference type="EMBL" id="QOW41960.1"/>
    </source>
</evidence>